<evidence type="ECO:0000259" key="1">
    <source>
        <dbReference type="Pfam" id="PF12937"/>
    </source>
</evidence>
<dbReference type="InterPro" id="IPR036047">
    <property type="entry name" value="F-box-like_dom_sf"/>
</dbReference>
<comment type="caution">
    <text evidence="2">The sequence shown here is derived from an EMBL/GenBank/DDBJ whole genome shotgun (WGS) entry which is preliminary data.</text>
</comment>
<dbReference type="SUPFAM" id="SSF81383">
    <property type="entry name" value="F-box domain"/>
    <property type="match status" value="1"/>
</dbReference>
<feature type="domain" description="F-box" evidence="1">
    <location>
        <begin position="39"/>
        <end position="74"/>
    </location>
</feature>
<sequence length="432" mass="50059">MAALESHDGTLGVGALDKSDRYPVRRASTIPTVEACHFQRMPTELLCNIFSFCTKRFLLESVSKTCKRFREVCVALYLEEMNVGQFFDFKMRERFSEHLLAVRHIEVHAPGDKNEDEDTDRCHSMGPELMERSLGNLIDGITAGAFSVLKSFRMAYYDCHSDKYIEVMNALSKNQPATLRKVAIEVLNNSELPNTAASTGEMSINYPRDLECIRFDLHEYERFRPPRLDPFEILIYSYDTLKVLELKIYGWDGKYSEAVVFPNLKILKFSQMSEEDHKYYPIACYLSRSFPGVEELWLDSTEVSGEPSLHSMRWKSQAWVLNRFMKWSRMIKVKRVELQYLGHDDLPNGLIFAFHQRFAVAIVEELIRVWTLYGMDALETVHCTRDEVSKDLNHNVDCTFEISRAVANMPTSTTERRINAETLRVKLVEKSF</sequence>
<keyword evidence="3" id="KW-1185">Reference proteome</keyword>
<dbReference type="InterPro" id="IPR001810">
    <property type="entry name" value="F-box_dom"/>
</dbReference>
<proteinExistence type="predicted"/>
<dbReference type="Pfam" id="PF12937">
    <property type="entry name" value="F-box-like"/>
    <property type="match status" value="1"/>
</dbReference>
<accession>G1XSG1</accession>
<dbReference type="EMBL" id="ADOT01000310">
    <property type="protein sequence ID" value="EGX43873.1"/>
    <property type="molecule type" value="Genomic_DNA"/>
</dbReference>
<protein>
    <recommendedName>
        <fullName evidence="1">F-box domain-containing protein</fullName>
    </recommendedName>
</protein>
<dbReference type="InParanoid" id="G1XSG1"/>
<dbReference type="Proteomes" id="UP000008784">
    <property type="component" value="Unassembled WGS sequence"/>
</dbReference>
<dbReference type="Gene3D" id="1.20.1280.50">
    <property type="match status" value="1"/>
</dbReference>
<dbReference type="HOGENOM" id="CLU_634539_0_0_1"/>
<organism evidence="2 3">
    <name type="scientific">Arthrobotrys oligospora (strain ATCC 24927 / CBS 115.81 / DSM 1491)</name>
    <name type="common">Nematode-trapping fungus</name>
    <name type="synonym">Didymozoophaga oligospora</name>
    <dbReference type="NCBI Taxonomy" id="756982"/>
    <lineage>
        <taxon>Eukaryota</taxon>
        <taxon>Fungi</taxon>
        <taxon>Dikarya</taxon>
        <taxon>Ascomycota</taxon>
        <taxon>Pezizomycotina</taxon>
        <taxon>Orbiliomycetes</taxon>
        <taxon>Orbiliales</taxon>
        <taxon>Orbiliaceae</taxon>
        <taxon>Orbilia</taxon>
        <taxon>Orbilia oligospora</taxon>
    </lineage>
</organism>
<dbReference type="OrthoDB" id="10312638at2759"/>
<evidence type="ECO:0000313" key="3">
    <source>
        <dbReference type="Proteomes" id="UP000008784"/>
    </source>
</evidence>
<reference evidence="2 3" key="1">
    <citation type="journal article" date="2011" name="PLoS Pathog.">
        <title>Genomic and proteomic analyses of the fungus Arthrobotrys oligospora provide insights into nematode-trap formation.</title>
        <authorList>
            <person name="Yang J."/>
            <person name="Wang L."/>
            <person name="Ji X."/>
            <person name="Feng Y."/>
            <person name="Li X."/>
            <person name="Zou C."/>
            <person name="Xu J."/>
            <person name="Ren Y."/>
            <person name="Mi Q."/>
            <person name="Wu J."/>
            <person name="Liu S."/>
            <person name="Liu Y."/>
            <person name="Huang X."/>
            <person name="Wang H."/>
            <person name="Niu X."/>
            <person name="Li J."/>
            <person name="Liang L."/>
            <person name="Luo Y."/>
            <person name="Ji K."/>
            <person name="Zhou W."/>
            <person name="Yu Z."/>
            <person name="Li G."/>
            <person name="Liu Y."/>
            <person name="Li L."/>
            <person name="Qiao M."/>
            <person name="Feng L."/>
            <person name="Zhang K.-Q."/>
        </authorList>
    </citation>
    <scope>NUCLEOTIDE SEQUENCE [LARGE SCALE GENOMIC DNA]</scope>
    <source>
        <strain evidence="3">ATCC 24927 / CBS 115.81 / DSM 1491</strain>
    </source>
</reference>
<evidence type="ECO:0000313" key="2">
    <source>
        <dbReference type="EMBL" id="EGX43873.1"/>
    </source>
</evidence>
<gene>
    <name evidence="2" type="ORF">AOL_s00210g320</name>
</gene>
<name>G1XSG1_ARTOA</name>
<dbReference type="GeneID" id="22898335"/>
<dbReference type="AlphaFoldDB" id="G1XSG1"/>
<dbReference type="RefSeq" id="XP_011127423.1">
    <property type="nucleotide sequence ID" value="XM_011129121.1"/>
</dbReference>
<dbReference type="CDD" id="cd09917">
    <property type="entry name" value="F-box_SF"/>
    <property type="match status" value="1"/>
</dbReference>